<dbReference type="EMBL" id="MHQK01000014">
    <property type="protein sequence ID" value="OHA01996.1"/>
    <property type="molecule type" value="Genomic_DNA"/>
</dbReference>
<evidence type="ECO:0008006" key="3">
    <source>
        <dbReference type="Google" id="ProtNLM"/>
    </source>
</evidence>
<accession>A0A1G2KRD4</accession>
<dbReference type="AlphaFoldDB" id="A0A1G2KRD4"/>
<name>A0A1G2KRD4_9BACT</name>
<protein>
    <recommendedName>
        <fullName evidence="3">GDYXXLXY domain-containing protein</fullName>
    </recommendedName>
</protein>
<reference evidence="1 2" key="1">
    <citation type="journal article" date="2016" name="Nat. Commun.">
        <title>Thousands of microbial genomes shed light on interconnected biogeochemical processes in an aquifer system.</title>
        <authorList>
            <person name="Anantharaman K."/>
            <person name="Brown C.T."/>
            <person name="Hug L.A."/>
            <person name="Sharon I."/>
            <person name="Castelle C.J."/>
            <person name="Probst A.J."/>
            <person name="Thomas B.C."/>
            <person name="Singh A."/>
            <person name="Wilkins M.J."/>
            <person name="Karaoz U."/>
            <person name="Brodie E.L."/>
            <person name="Williams K.H."/>
            <person name="Hubbard S.S."/>
            <person name="Banfield J.F."/>
        </authorList>
    </citation>
    <scope>NUCLEOTIDE SEQUENCE [LARGE SCALE GENOMIC DNA]</scope>
</reference>
<dbReference type="Proteomes" id="UP000178710">
    <property type="component" value="Unassembled WGS sequence"/>
</dbReference>
<proteinExistence type="predicted"/>
<evidence type="ECO:0000313" key="2">
    <source>
        <dbReference type="Proteomes" id="UP000178710"/>
    </source>
</evidence>
<gene>
    <name evidence="1" type="ORF">A3C12_02590</name>
</gene>
<evidence type="ECO:0000313" key="1">
    <source>
        <dbReference type="EMBL" id="OHA01996.1"/>
    </source>
</evidence>
<sequence>MMAKQTKFILAIALQAIIIFAIVIFKMSVLTGGTDVLLKIAPVDPRDMLRGDYATFQYSNVSNLDSYISDGQPIRNGDTVYVVLRQSGKYWMARNVQKTKPLSGDIALKGKVASGGMETQADVFQNQRFGGSRIHVVYGIEEYFIPEGKGQGFSFFNKEAAARVVIDENGNAVIKQLYVDDKPWP</sequence>
<organism evidence="1 2">
    <name type="scientific">Candidatus Sungbacteria bacterium RIFCSPHIGHO2_02_FULL_49_20</name>
    <dbReference type="NCBI Taxonomy" id="1802272"/>
    <lineage>
        <taxon>Bacteria</taxon>
        <taxon>Candidatus Sungiibacteriota</taxon>
    </lineage>
</organism>
<comment type="caution">
    <text evidence="1">The sequence shown here is derived from an EMBL/GenBank/DDBJ whole genome shotgun (WGS) entry which is preliminary data.</text>
</comment>
<dbReference type="Pfam" id="PF14345">
    <property type="entry name" value="GDYXXLXY"/>
    <property type="match status" value="1"/>
</dbReference>
<dbReference type="InterPro" id="IPR025833">
    <property type="entry name" value="GDYXXLXY"/>
</dbReference>